<evidence type="ECO:0000313" key="1">
    <source>
        <dbReference type="EMBL" id="KAL3276884.1"/>
    </source>
</evidence>
<sequence length="146" mass="17150">MEMVPNPRYLIQNNIIDQKEIETLYKDMGIYQCVTCAAKIYFAQYTHLIPPTQEIIDEKRQCKHKRYKLDLLQDPSVTLLYKLRLSQKLTQIDDSTPTKLYDGLVKSIHQTAEDSLGELDNGRNKESLYWWNYSIKESIEEKKTSG</sequence>
<gene>
    <name evidence="1" type="ORF">HHI36_012255</name>
</gene>
<reference evidence="1 2" key="1">
    <citation type="journal article" date="2021" name="BMC Biol.">
        <title>Horizontally acquired antibacterial genes associated with adaptive radiation of ladybird beetles.</title>
        <authorList>
            <person name="Li H.S."/>
            <person name="Tang X.F."/>
            <person name="Huang Y.H."/>
            <person name="Xu Z.Y."/>
            <person name="Chen M.L."/>
            <person name="Du X.Y."/>
            <person name="Qiu B.Y."/>
            <person name="Chen P.T."/>
            <person name="Zhang W."/>
            <person name="Slipinski A."/>
            <person name="Escalona H.E."/>
            <person name="Waterhouse R.M."/>
            <person name="Zwick A."/>
            <person name="Pang H."/>
        </authorList>
    </citation>
    <scope>NUCLEOTIDE SEQUENCE [LARGE SCALE GENOMIC DNA]</scope>
    <source>
        <strain evidence="1">SYSU2018</strain>
    </source>
</reference>
<organism evidence="1 2">
    <name type="scientific">Cryptolaemus montrouzieri</name>
    <dbReference type="NCBI Taxonomy" id="559131"/>
    <lineage>
        <taxon>Eukaryota</taxon>
        <taxon>Metazoa</taxon>
        <taxon>Ecdysozoa</taxon>
        <taxon>Arthropoda</taxon>
        <taxon>Hexapoda</taxon>
        <taxon>Insecta</taxon>
        <taxon>Pterygota</taxon>
        <taxon>Neoptera</taxon>
        <taxon>Endopterygota</taxon>
        <taxon>Coleoptera</taxon>
        <taxon>Polyphaga</taxon>
        <taxon>Cucujiformia</taxon>
        <taxon>Coccinelloidea</taxon>
        <taxon>Coccinellidae</taxon>
        <taxon>Scymninae</taxon>
        <taxon>Scymnini</taxon>
        <taxon>Cryptolaemus</taxon>
    </lineage>
</organism>
<dbReference type="Proteomes" id="UP001516400">
    <property type="component" value="Unassembled WGS sequence"/>
</dbReference>
<proteinExistence type="predicted"/>
<accession>A0ABD2NE58</accession>
<keyword evidence="2" id="KW-1185">Reference proteome</keyword>
<dbReference type="AlphaFoldDB" id="A0ABD2NE58"/>
<name>A0ABD2NE58_9CUCU</name>
<dbReference type="EMBL" id="JABFTP020000103">
    <property type="protein sequence ID" value="KAL3276884.1"/>
    <property type="molecule type" value="Genomic_DNA"/>
</dbReference>
<protein>
    <submittedName>
        <fullName evidence="1">Uncharacterized protein</fullName>
    </submittedName>
</protein>
<comment type="caution">
    <text evidence="1">The sequence shown here is derived from an EMBL/GenBank/DDBJ whole genome shotgun (WGS) entry which is preliminary data.</text>
</comment>
<evidence type="ECO:0000313" key="2">
    <source>
        <dbReference type="Proteomes" id="UP001516400"/>
    </source>
</evidence>